<dbReference type="RefSeq" id="WP_089332747.1">
    <property type="nucleotide sequence ID" value="NZ_FZNS01000004.1"/>
</dbReference>
<evidence type="ECO:0000256" key="5">
    <source>
        <dbReference type="ARBA" id="ARBA00022857"/>
    </source>
</evidence>
<dbReference type="InterPro" id="IPR012259">
    <property type="entry name" value="DHFR"/>
</dbReference>
<comment type="catalytic activity">
    <reaction evidence="8">
        <text>(6S)-5,6,7,8-tetrahydrofolate + NADP(+) = 7,8-dihydrofolate + NADPH + H(+)</text>
        <dbReference type="Rhea" id="RHEA:15009"/>
        <dbReference type="ChEBI" id="CHEBI:15378"/>
        <dbReference type="ChEBI" id="CHEBI:57451"/>
        <dbReference type="ChEBI" id="CHEBI:57453"/>
        <dbReference type="ChEBI" id="CHEBI:57783"/>
        <dbReference type="ChEBI" id="CHEBI:58349"/>
        <dbReference type="EC" id="1.5.1.3"/>
    </reaction>
</comment>
<dbReference type="UniPathway" id="UPA00077">
    <property type="reaction ID" value="UER00158"/>
</dbReference>
<accession>A0A238XS28</accession>
<evidence type="ECO:0000256" key="3">
    <source>
        <dbReference type="ARBA" id="ARBA00012856"/>
    </source>
</evidence>
<dbReference type="GO" id="GO:0070401">
    <property type="term" value="F:NADP+ binding"/>
    <property type="evidence" value="ECO:0007669"/>
    <property type="project" value="UniProtKB-ARBA"/>
</dbReference>
<evidence type="ECO:0000256" key="6">
    <source>
        <dbReference type="ARBA" id="ARBA00023002"/>
    </source>
</evidence>
<dbReference type="Proteomes" id="UP000198310">
    <property type="component" value="Unassembled WGS sequence"/>
</dbReference>
<evidence type="ECO:0000256" key="1">
    <source>
        <dbReference type="ARBA" id="ARBA00004903"/>
    </source>
</evidence>
<dbReference type="Pfam" id="PF00186">
    <property type="entry name" value="DHFR_1"/>
    <property type="match status" value="1"/>
</dbReference>
<dbReference type="Gene3D" id="3.40.430.10">
    <property type="entry name" value="Dihydrofolate Reductase, subunit A"/>
    <property type="match status" value="1"/>
</dbReference>
<dbReference type="FunFam" id="3.40.430.10:FF:000001">
    <property type="entry name" value="Dihydrofolate reductase"/>
    <property type="match status" value="1"/>
</dbReference>
<dbReference type="PANTHER" id="PTHR48069">
    <property type="entry name" value="DIHYDROFOLATE REDUCTASE"/>
    <property type="match status" value="1"/>
</dbReference>
<dbReference type="AlphaFoldDB" id="A0A238XS28"/>
<dbReference type="PANTHER" id="PTHR48069:SF3">
    <property type="entry name" value="DIHYDROFOLATE REDUCTASE"/>
    <property type="match status" value="1"/>
</dbReference>
<keyword evidence="6 8" id="KW-0560">Oxidoreductase</keyword>
<dbReference type="InterPro" id="IPR001796">
    <property type="entry name" value="DHFR_dom"/>
</dbReference>
<evidence type="ECO:0000313" key="11">
    <source>
        <dbReference type="Proteomes" id="UP000198310"/>
    </source>
</evidence>
<dbReference type="PIRSF" id="PIRSF000194">
    <property type="entry name" value="DHFR"/>
    <property type="match status" value="1"/>
</dbReference>
<keyword evidence="4 8" id="KW-0554">One-carbon metabolism</keyword>
<evidence type="ECO:0000313" key="10">
    <source>
        <dbReference type="EMBL" id="SNR61520.1"/>
    </source>
</evidence>
<dbReference type="SUPFAM" id="SSF53597">
    <property type="entry name" value="Dihydrofolate reductase-like"/>
    <property type="match status" value="1"/>
</dbReference>
<reference evidence="11" key="1">
    <citation type="submission" date="2017-06" db="EMBL/GenBank/DDBJ databases">
        <authorList>
            <person name="Varghese N."/>
            <person name="Submissions S."/>
        </authorList>
    </citation>
    <scope>NUCLEOTIDE SEQUENCE [LARGE SCALE GENOMIC DNA]</scope>
    <source>
        <strain evidence="11">DSM 28041</strain>
    </source>
</reference>
<protein>
    <recommendedName>
        <fullName evidence="3 8">Dihydrofolate reductase</fullName>
        <ecNumber evidence="3 8">1.5.1.3</ecNumber>
    </recommendedName>
</protein>
<dbReference type="EMBL" id="FZNS01000004">
    <property type="protein sequence ID" value="SNR61520.1"/>
    <property type="molecule type" value="Genomic_DNA"/>
</dbReference>
<dbReference type="GO" id="GO:0046655">
    <property type="term" value="P:folic acid metabolic process"/>
    <property type="evidence" value="ECO:0007669"/>
    <property type="project" value="TreeGrafter"/>
</dbReference>
<dbReference type="GO" id="GO:0006730">
    <property type="term" value="P:one-carbon metabolic process"/>
    <property type="evidence" value="ECO:0007669"/>
    <property type="project" value="UniProtKB-KW"/>
</dbReference>
<dbReference type="GO" id="GO:0046452">
    <property type="term" value="P:dihydrofolate metabolic process"/>
    <property type="evidence" value="ECO:0007669"/>
    <property type="project" value="TreeGrafter"/>
</dbReference>
<dbReference type="InterPro" id="IPR024072">
    <property type="entry name" value="DHFR-like_dom_sf"/>
</dbReference>
<dbReference type="PRINTS" id="PR00070">
    <property type="entry name" value="DHFR"/>
</dbReference>
<feature type="domain" description="DHFR" evidence="9">
    <location>
        <begin position="1"/>
        <end position="160"/>
    </location>
</feature>
<dbReference type="GO" id="GO:0046654">
    <property type="term" value="P:tetrahydrofolate biosynthetic process"/>
    <property type="evidence" value="ECO:0007669"/>
    <property type="project" value="UniProtKB-UniPathway"/>
</dbReference>
<evidence type="ECO:0000256" key="8">
    <source>
        <dbReference type="PIRNR" id="PIRNR000194"/>
    </source>
</evidence>
<dbReference type="CDD" id="cd00209">
    <property type="entry name" value="DHFR"/>
    <property type="match status" value="1"/>
</dbReference>
<gene>
    <name evidence="10" type="ORF">SAMN06269173_104333</name>
</gene>
<keyword evidence="11" id="KW-1185">Reference proteome</keyword>
<comment type="pathway">
    <text evidence="1 8">Cofactor biosynthesis; tetrahydrofolate biosynthesis; 5,6,7,8-tetrahydrofolate from 7,8-dihydrofolate: step 1/1.</text>
</comment>
<dbReference type="EC" id="1.5.1.3" evidence="3 8"/>
<dbReference type="GO" id="GO:0005829">
    <property type="term" value="C:cytosol"/>
    <property type="evidence" value="ECO:0007669"/>
    <property type="project" value="TreeGrafter"/>
</dbReference>
<keyword evidence="5 8" id="KW-0521">NADP</keyword>
<comment type="function">
    <text evidence="7 8">Key enzyme in folate metabolism. Catalyzes an essential reaction for de novo glycine and purine synthesis, and for DNA precursor synthesis.</text>
</comment>
<dbReference type="PROSITE" id="PS51330">
    <property type="entry name" value="DHFR_2"/>
    <property type="match status" value="1"/>
</dbReference>
<evidence type="ECO:0000259" key="9">
    <source>
        <dbReference type="PROSITE" id="PS51330"/>
    </source>
</evidence>
<dbReference type="GO" id="GO:0004146">
    <property type="term" value="F:dihydrofolate reductase activity"/>
    <property type="evidence" value="ECO:0007669"/>
    <property type="project" value="UniProtKB-EC"/>
</dbReference>
<organism evidence="10 11">
    <name type="scientific">Hymenobacter mucosus</name>
    <dbReference type="NCBI Taxonomy" id="1411120"/>
    <lineage>
        <taxon>Bacteria</taxon>
        <taxon>Pseudomonadati</taxon>
        <taxon>Bacteroidota</taxon>
        <taxon>Cytophagia</taxon>
        <taxon>Cytophagales</taxon>
        <taxon>Hymenobacteraceae</taxon>
        <taxon>Hymenobacter</taxon>
    </lineage>
</organism>
<evidence type="ECO:0000256" key="4">
    <source>
        <dbReference type="ARBA" id="ARBA00022563"/>
    </source>
</evidence>
<sequence length="161" mass="18239">MTALVVAVADNGVIGGENRLLWHLPLDLQHFKQLTQGHPIVMGRRTFESIGRPLPNRTNIVVTRQLDWQAEGCQVAHSVPQALEMARAVNEDVMVIGGGEVYRQALPAADTVYLTEVHYAFEGDVVFPDLNPLEWREETRERHEPDAKHAYAFSFVTLRRR</sequence>
<comment type="similarity">
    <text evidence="2 8">Belongs to the dihydrofolate reductase family.</text>
</comment>
<evidence type="ECO:0000256" key="2">
    <source>
        <dbReference type="ARBA" id="ARBA00009539"/>
    </source>
</evidence>
<name>A0A238XS28_9BACT</name>
<evidence type="ECO:0000256" key="7">
    <source>
        <dbReference type="ARBA" id="ARBA00025067"/>
    </source>
</evidence>
<proteinExistence type="inferred from homology"/>